<dbReference type="FunCoup" id="A0A7G1G726">
    <property type="interactions" value="5"/>
</dbReference>
<reference evidence="1 2" key="1">
    <citation type="submission" date="2018-06" db="EMBL/GenBank/DDBJ databases">
        <title>Genome sequencing of Oceanotoga sp. sy52.</title>
        <authorList>
            <person name="Mori K."/>
        </authorList>
    </citation>
    <scope>NUCLEOTIDE SEQUENCE [LARGE SCALE GENOMIC DNA]</scope>
    <source>
        <strain evidence="2">sy52</strain>
    </source>
</reference>
<dbReference type="EMBL" id="AP018712">
    <property type="protein sequence ID" value="BBE30673.1"/>
    <property type="molecule type" value="Genomic_DNA"/>
</dbReference>
<accession>A0A7G1G726</accession>
<gene>
    <name evidence="1" type="ORF">OSSY52_08140</name>
</gene>
<dbReference type="AlphaFoldDB" id="A0A7G1G726"/>
<evidence type="ECO:0000313" key="2">
    <source>
        <dbReference type="Proteomes" id="UP000516361"/>
    </source>
</evidence>
<dbReference type="RefSeq" id="WP_190615747.1">
    <property type="nucleotide sequence ID" value="NZ_AP018712.1"/>
</dbReference>
<organism evidence="1 2">
    <name type="scientific">Tepiditoga spiralis</name>
    <dbReference type="NCBI Taxonomy" id="2108365"/>
    <lineage>
        <taxon>Bacteria</taxon>
        <taxon>Thermotogati</taxon>
        <taxon>Thermotogota</taxon>
        <taxon>Thermotogae</taxon>
        <taxon>Petrotogales</taxon>
        <taxon>Petrotogaceae</taxon>
        <taxon>Tepiditoga</taxon>
    </lineage>
</organism>
<evidence type="ECO:0000313" key="1">
    <source>
        <dbReference type="EMBL" id="BBE30673.1"/>
    </source>
</evidence>
<keyword evidence="2" id="KW-1185">Reference proteome</keyword>
<proteinExistence type="predicted"/>
<dbReference type="Pfam" id="PF10719">
    <property type="entry name" value="ComFB"/>
    <property type="match status" value="1"/>
</dbReference>
<dbReference type="InterPro" id="IPR019657">
    <property type="entry name" value="ComFB"/>
</dbReference>
<name>A0A7G1G726_9BACT</name>
<protein>
    <submittedName>
        <fullName evidence="1">Uncharacterized protein</fullName>
    </submittedName>
</protein>
<dbReference type="KEGG" id="ocy:OSSY52_08140"/>
<dbReference type="UniPathway" id="UPA00997"/>
<dbReference type="Proteomes" id="UP000516361">
    <property type="component" value="Chromosome"/>
</dbReference>
<sequence length="124" mass="14471">MIPKKLKVFNLMEALVSEVVEEMFLMPNLDMCTCNRCKLDTLIMVLNKFPPKYSVTLKGKVFTELETLKTQYRADILRETLNAMEIVKNNPSHSYKKPAEKLTEDIDDFLDEIEQLINTNLNKR</sequence>
<dbReference type="InParanoid" id="A0A7G1G726"/>